<comment type="caution">
    <text evidence="2">The sequence shown here is derived from an EMBL/GenBank/DDBJ whole genome shotgun (WGS) entry which is preliminary data.</text>
</comment>
<feature type="region of interest" description="Disordered" evidence="1">
    <location>
        <begin position="1"/>
        <end position="21"/>
    </location>
</feature>
<dbReference type="Proteomes" id="UP000591131">
    <property type="component" value="Unassembled WGS sequence"/>
</dbReference>
<evidence type="ECO:0000313" key="2">
    <source>
        <dbReference type="EMBL" id="KAF4666006.1"/>
    </source>
</evidence>
<feature type="compositionally biased region" description="Polar residues" evidence="1">
    <location>
        <begin position="1"/>
        <end position="17"/>
    </location>
</feature>
<organism evidence="2 3">
    <name type="scientific">Perkinsus chesapeaki</name>
    <name type="common">Clam parasite</name>
    <name type="synonym">Perkinsus andrewsi</name>
    <dbReference type="NCBI Taxonomy" id="330153"/>
    <lineage>
        <taxon>Eukaryota</taxon>
        <taxon>Sar</taxon>
        <taxon>Alveolata</taxon>
        <taxon>Perkinsozoa</taxon>
        <taxon>Perkinsea</taxon>
        <taxon>Perkinsida</taxon>
        <taxon>Perkinsidae</taxon>
        <taxon>Perkinsus</taxon>
    </lineage>
</organism>
<proteinExistence type="predicted"/>
<gene>
    <name evidence="2" type="ORF">FOL47_004319</name>
</gene>
<keyword evidence="3" id="KW-1185">Reference proteome</keyword>
<name>A0A7J6M3J0_PERCH</name>
<dbReference type="EMBL" id="JAAPAO010000246">
    <property type="protein sequence ID" value="KAF4666006.1"/>
    <property type="molecule type" value="Genomic_DNA"/>
</dbReference>
<evidence type="ECO:0000313" key="3">
    <source>
        <dbReference type="Proteomes" id="UP000591131"/>
    </source>
</evidence>
<dbReference type="AlphaFoldDB" id="A0A7J6M3J0"/>
<sequence length="356" mass="40621">MDNSSDDTQMFPHNSPNTDKDVLKEKLGKALLNNPARKSIRYGDIKRLETQQQKRQEFLSLICSEGTRSDVVKRLGELFDLYPRKMEAFLRDPDYRGRMSSVIDSRKSLRRQASSALAELLKSNDTSVPRDETDSLQVEPEDLSGRYEALLYEILGIDPNAPDAMDQLVRTNISDLERKAFDDDENRKRTTIILVNLVFKEGFEVLISSRASDPPPRGAFRAALNRRTAEVWQECRQEAHKVIGTSRSPELHKLRLKNARRKLYKRALGNRMPEMIKGALLEAAVAISVLNPADQQEPSPAERVYELLTSRAFPVRMEGKRPVRSVDDNSKYLIEEMPVFVYSSTWGHDKLVNSLS</sequence>
<accession>A0A7J6M3J0</accession>
<evidence type="ECO:0000256" key="1">
    <source>
        <dbReference type="SAM" id="MobiDB-lite"/>
    </source>
</evidence>
<reference evidence="2 3" key="1">
    <citation type="submission" date="2020-04" db="EMBL/GenBank/DDBJ databases">
        <title>Perkinsus chesapeaki whole genome sequence.</title>
        <authorList>
            <person name="Bogema D.R."/>
        </authorList>
    </citation>
    <scope>NUCLEOTIDE SEQUENCE [LARGE SCALE GENOMIC DNA]</scope>
    <source>
        <strain evidence="2">ATCC PRA-425</strain>
    </source>
</reference>
<protein>
    <submittedName>
        <fullName evidence="2">Uncharacterized protein</fullName>
    </submittedName>
</protein>